<protein>
    <submittedName>
        <fullName evidence="2">Uncharacterized protein</fullName>
    </submittedName>
</protein>
<feature type="signal peptide" evidence="1">
    <location>
        <begin position="1"/>
        <end position="21"/>
    </location>
</feature>
<evidence type="ECO:0000313" key="2">
    <source>
        <dbReference type="EMBL" id="UQC85834.1"/>
    </source>
</evidence>
<dbReference type="RefSeq" id="XP_049147446.1">
    <property type="nucleotide sequence ID" value="XM_049290301.1"/>
</dbReference>
<gene>
    <name evidence="2" type="ORF">CLUP02_11333</name>
</gene>
<evidence type="ECO:0000313" key="3">
    <source>
        <dbReference type="Proteomes" id="UP000830671"/>
    </source>
</evidence>
<dbReference type="EMBL" id="CP019477">
    <property type="protein sequence ID" value="UQC85834.1"/>
    <property type="molecule type" value="Genomic_DNA"/>
</dbReference>
<organism evidence="2 3">
    <name type="scientific">Colletotrichum lupini</name>
    <dbReference type="NCBI Taxonomy" id="145971"/>
    <lineage>
        <taxon>Eukaryota</taxon>
        <taxon>Fungi</taxon>
        <taxon>Dikarya</taxon>
        <taxon>Ascomycota</taxon>
        <taxon>Pezizomycotina</taxon>
        <taxon>Sordariomycetes</taxon>
        <taxon>Hypocreomycetidae</taxon>
        <taxon>Glomerellales</taxon>
        <taxon>Glomerellaceae</taxon>
        <taxon>Colletotrichum</taxon>
        <taxon>Colletotrichum acutatum species complex</taxon>
    </lineage>
</organism>
<keyword evidence="1" id="KW-0732">Signal</keyword>
<sequence length="145" mass="15532">MRLPSNLSATTLIAVASLAQAQNCVENGPTGDAITGFRFSGTCESWQWFSRDKGTQVKLQPDCFLRQTFPNATPVGHVCIQLESGGHKCFSAPGAGAPQCRVPDDFCSGIQNMWGCCSDSIGAETVFYLVKAPIRLSTTAAFHLI</sequence>
<dbReference type="GeneID" id="73345311"/>
<accession>A0A9Q8SYF1</accession>
<dbReference type="KEGG" id="clup:CLUP02_11333"/>
<dbReference type="Proteomes" id="UP000830671">
    <property type="component" value="Chromosome 5"/>
</dbReference>
<name>A0A9Q8SYF1_9PEZI</name>
<evidence type="ECO:0000256" key="1">
    <source>
        <dbReference type="SAM" id="SignalP"/>
    </source>
</evidence>
<feature type="chain" id="PRO_5040424480" evidence="1">
    <location>
        <begin position="22"/>
        <end position="145"/>
    </location>
</feature>
<reference evidence="2" key="1">
    <citation type="journal article" date="2021" name="Mol. Plant Microbe Interact.">
        <title>Complete Genome Sequence of the Plant-Pathogenic Fungus Colletotrichum lupini.</title>
        <authorList>
            <person name="Baroncelli R."/>
            <person name="Pensec F."/>
            <person name="Da Lio D."/>
            <person name="Boufleur T."/>
            <person name="Vicente I."/>
            <person name="Sarrocco S."/>
            <person name="Picot A."/>
            <person name="Baraldi E."/>
            <person name="Sukno S."/>
            <person name="Thon M."/>
            <person name="Le Floch G."/>
        </authorList>
    </citation>
    <scope>NUCLEOTIDE SEQUENCE</scope>
    <source>
        <strain evidence="2">IMI 504893</strain>
    </source>
</reference>
<proteinExistence type="predicted"/>
<dbReference type="AlphaFoldDB" id="A0A9Q8SYF1"/>
<keyword evidence="3" id="KW-1185">Reference proteome</keyword>